<evidence type="ECO:0000313" key="3">
    <source>
        <dbReference type="EMBL" id="GET20571.1"/>
    </source>
</evidence>
<dbReference type="OrthoDB" id="1118393at2"/>
<comment type="caution">
    <text evidence="4">The sequence shown here is derived from an EMBL/GenBank/DDBJ whole genome shotgun (WGS) entry which is preliminary data.</text>
</comment>
<accession>A0A2P8CHD8</accession>
<dbReference type="InterPro" id="IPR007492">
    <property type="entry name" value="LytTR_DNA-bd_dom"/>
</dbReference>
<reference evidence="3 6" key="2">
    <citation type="submission" date="2019-10" db="EMBL/GenBank/DDBJ databases">
        <title>Prolixibacter strains distinguished by the presence of nitrate reductase genes were adept at nitrate-dependent anaerobic corrosion of metallic iron and carbon steel.</title>
        <authorList>
            <person name="Iino T."/>
            <person name="Shono N."/>
            <person name="Ito K."/>
            <person name="Nakamura R."/>
            <person name="Sueoka K."/>
            <person name="Harayama S."/>
            <person name="Ohkuma M."/>
        </authorList>
    </citation>
    <scope>NUCLEOTIDE SEQUENCE [LARGE SCALE GENOMIC DNA]</scope>
    <source>
        <strain evidence="3 6">MIC1-1</strain>
    </source>
</reference>
<feature type="transmembrane region" description="Helical" evidence="1">
    <location>
        <begin position="84"/>
        <end position="105"/>
    </location>
</feature>
<evidence type="ECO:0000313" key="5">
    <source>
        <dbReference type="Proteomes" id="UP000240621"/>
    </source>
</evidence>
<dbReference type="RefSeq" id="WP_106540997.1">
    <property type="nucleotide sequence ID" value="NZ_BLAU01000001.1"/>
</dbReference>
<feature type="transmembrane region" description="Helical" evidence="1">
    <location>
        <begin position="51"/>
        <end position="72"/>
    </location>
</feature>
<evidence type="ECO:0000256" key="1">
    <source>
        <dbReference type="SAM" id="Phobius"/>
    </source>
</evidence>
<dbReference type="InterPro" id="IPR046947">
    <property type="entry name" value="LytR-like"/>
</dbReference>
<dbReference type="Gene3D" id="2.40.50.1020">
    <property type="entry name" value="LytTr DNA-binding domain"/>
    <property type="match status" value="1"/>
</dbReference>
<keyword evidence="1" id="KW-0812">Transmembrane</keyword>
<protein>
    <submittedName>
        <fullName evidence="4">LytTr DNA-binding domain-containing protein</fullName>
    </submittedName>
</protein>
<sequence length="286" mass="33485">MERPKSIPEYFISKRNIYVQIAFTTVFAYAFINIYEPFGAAHWYAITKWQFLLYSGLLVLLGMVVVIVSRVIMYQINKVRSVSILQYSWMVAAEIIIMAAFFALIEDYALDDSRTYAELWFIAIQNTALILLIPYVISLLFFAFQEKKIKLENLMFDYLRKPAIDFIPFRDENGVMRLSLKKSDLLYLEASENYVLVHYRVRSDIKQYLLRNSLKKLENEMKPHHILRCHRSYMVNIEQVKMMQKGKKGLELHLNGPENLVIQVSKTYEPVIIAELDLLPSASQSL</sequence>
<dbReference type="EMBL" id="PYGC01000002">
    <property type="protein sequence ID" value="PSK84397.1"/>
    <property type="molecule type" value="Genomic_DNA"/>
</dbReference>
<proteinExistence type="predicted"/>
<dbReference type="PROSITE" id="PS50930">
    <property type="entry name" value="HTH_LYTTR"/>
    <property type="match status" value="1"/>
</dbReference>
<dbReference type="PANTHER" id="PTHR37299:SF1">
    <property type="entry name" value="STAGE 0 SPORULATION PROTEIN A HOMOLOG"/>
    <property type="match status" value="1"/>
</dbReference>
<feature type="transmembrane region" description="Helical" evidence="1">
    <location>
        <begin position="21"/>
        <end position="45"/>
    </location>
</feature>
<dbReference type="Proteomes" id="UP000240621">
    <property type="component" value="Unassembled WGS sequence"/>
</dbReference>
<keyword evidence="4" id="KW-0238">DNA-binding</keyword>
<evidence type="ECO:0000259" key="2">
    <source>
        <dbReference type="PROSITE" id="PS50930"/>
    </source>
</evidence>
<keyword evidence="6" id="KW-1185">Reference proteome</keyword>
<organism evidence="4 5">
    <name type="scientific">Prolixibacter denitrificans</name>
    <dbReference type="NCBI Taxonomy" id="1541063"/>
    <lineage>
        <taxon>Bacteria</taxon>
        <taxon>Pseudomonadati</taxon>
        <taxon>Bacteroidota</taxon>
        <taxon>Bacteroidia</taxon>
        <taxon>Marinilabiliales</taxon>
        <taxon>Prolixibacteraceae</taxon>
        <taxon>Prolixibacter</taxon>
    </lineage>
</organism>
<dbReference type="Proteomes" id="UP000396862">
    <property type="component" value="Unassembled WGS sequence"/>
</dbReference>
<evidence type="ECO:0000313" key="6">
    <source>
        <dbReference type="Proteomes" id="UP000396862"/>
    </source>
</evidence>
<dbReference type="GO" id="GO:0003677">
    <property type="term" value="F:DNA binding"/>
    <property type="evidence" value="ECO:0007669"/>
    <property type="project" value="UniProtKB-KW"/>
</dbReference>
<feature type="domain" description="HTH LytTR-type" evidence="2">
    <location>
        <begin position="167"/>
        <end position="278"/>
    </location>
</feature>
<reference evidence="4 5" key="1">
    <citation type="submission" date="2018-03" db="EMBL/GenBank/DDBJ databases">
        <title>Genomic Encyclopedia of Archaeal and Bacterial Type Strains, Phase II (KMG-II): from individual species to whole genera.</title>
        <authorList>
            <person name="Goeker M."/>
        </authorList>
    </citation>
    <scope>NUCLEOTIDE SEQUENCE [LARGE SCALE GENOMIC DNA]</scope>
    <source>
        <strain evidence="4 5">DSM 27267</strain>
    </source>
</reference>
<dbReference type="SMART" id="SM00850">
    <property type="entry name" value="LytTR"/>
    <property type="match status" value="1"/>
</dbReference>
<dbReference type="GO" id="GO:0000156">
    <property type="term" value="F:phosphorelay response regulator activity"/>
    <property type="evidence" value="ECO:0007669"/>
    <property type="project" value="InterPro"/>
</dbReference>
<evidence type="ECO:0000313" key="4">
    <source>
        <dbReference type="EMBL" id="PSK84397.1"/>
    </source>
</evidence>
<name>A0A2P8CHD8_9BACT</name>
<dbReference type="Pfam" id="PF04397">
    <property type="entry name" value="LytTR"/>
    <property type="match status" value="1"/>
</dbReference>
<dbReference type="PANTHER" id="PTHR37299">
    <property type="entry name" value="TRANSCRIPTIONAL REGULATOR-RELATED"/>
    <property type="match status" value="1"/>
</dbReference>
<keyword evidence="1" id="KW-1133">Transmembrane helix</keyword>
<dbReference type="EMBL" id="BLAU01000001">
    <property type="protein sequence ID" value="GET20571.1"/>
    <property type="molecule type" value="Genomic_DNA"/>
</dbReference>
<gene>
    <name evidence="4" type="ORF">CLV93_102183</name>
    <name evidence="3" type="ORF">JCM18694_08170</name>
</gene>
<dbReference type="AlphaFoldDB" id="A0A2P8CHD8"/>
<keyword evidence="1" id="KW-0472">Membrane</keyword>
<feature type="transmembrane region" description="Helical" evidence="1">
    <location>
        <begin position="120"/>
        <end position="144"/>
    </location>
</feature>